<name>A0A4Y2JN02_ARAVE</name>
<dbReference type="EMBL" id="BGPR01003694">
    <property type="protein sequence ID" value="GBM91307.1"/>
    <property type="molecule type" value="Genomic_DNA"/>
</dbReference>
<keyword evidence="2" id="KW-1185">Reference proteome</keyword>
<protein>
    <submittedName>
        <fullName evidence="1">Uncharacterized protein</fullName>
    </submittedName>
</protein>
<sequence length="102" mass="11894">MPKRVLYYRIEKNPRHQTCLWWASWKRDIPLHFEGEGEGFISFGADRTDRSLLSLCTTVENEFIAKRSVLCSPNVAVDFIPVYLLSSTRLLAVTLSRVFSWR</sequence>
<evidence type="ECO:0000313" key="2">
    <source>
        <dbReference type="Proteomes" id="UP000499080"/>
    </source>
</evidence>
<dbReference type="Proteomes" id="UP000499080">
    <property type="component" value="Unassembled WGS sequence"/>
</dbReference>
<evidence type="ECO:0000313" key="1">
    <source>
        <dbReference type="EMBL" id="GBM91307.1"/>
    </source>
</evidence>
<reference evidence="1 2" key="1">
    <citation type="journal article" date="2019" name="Sci. Rep.">
        <title>Orb-weaving spider Araneus ventricosus genome elucidates the spidroin gene catalogue.</title>
        <authorList>
            <person name="Kono N."/>
            <person name="Nakamura H."/>
            <person name="Ohtoshi R."/>
            <person name="Moran D.A.P."/>
            <person name="Shinohara A."/>
            <person name="Yoshida Y."/>
            <person name="Fujiwara M."/>
            <person name="Mori M."/>
            <person name="Tomita M."/>
            <person name="Arakawa K."/>
        </authorList>
    </citation>
    <scope>NUCLEOTIDE SEQUENCE [LARGE SCALE GENOMIC DNA]</scope>
</reference>
<comment type="caution">
    <text evidence="1">The sequence shown here is derived from an EMBL/GenBank/DDBJ whole genome shotgun (WGS) entry which is preliminary data.</text>
</comment>
<proteinExistence type="predicted"/>
<accession>A0A4Y2JN02</accession>
<organism evidence="1 2">
    <name type="scientific">Araneus ventricosus</name>
    <name type="common">Orbweaver spider</name>
    <name type="synonym">Epeira ventricosa</name>
    <dbReference type="NCBI Taxonomy" id="182803"/>
    <lineage>
        <taxon>Eukaryota</taxon>
        <taxon>Metazoa</taxon>
        <taxon>Ecdysozoa</taxon>
        <taxon>Arthropoda</taxon>
        <taxon>Chelicerata</taxon>
        <taxon>Arachnida</taxon>
        <taxon>Araneae</taxon>
        <taxon>Araneomorphae</taxon>
        <taxon>Entelegynae</taxon>
        <taxon>Araneoidea</taxon>
        <taxon>Araneidae</taxon>
        <taxon>Araneus</taxon>
    </lineage>
</organism>
<dbReference type="AlphaFoldDB" id="A0A4Y2JN02"/>
<gene>
    <name evidence="1" type="ORF">AVEN_69677_1</name>
</gene>